<dbReference type="FunFam" id="3.10.100.10:FF:000047">
    <property type="entry name" value="lymphocyte antigen 75"/>
    <property type="match status" value="1"/>
</dbReference>
<keyword evidence="7 12" id="KW-0472">Membrane</keyword>
<dbReference type="Gene3D" id="2.80.10.50">
    <property type="match status" value="1"/>
</dbReference>
<evidence type="ECO:0000256" key="6">
    <source>
        <dbReference type="ARBA" id="ARBA00022989"/>
    </source>
</evidence>
<dbReference type="InterPro" id="IPR001304">
    <property type="entry name" value="C-type_lectin-like"/>
</dbReference>
<evidence type="ECO:0000259" key="13">
    <source>
        <dbReference type="PROSITE" id="PS50041"/>
    </source>
</evidence>
<dbReference type="PROSITE" id="PS00615">
    <property type="entry name" value="C_TYPE_LECTIN_1"/>
    <property type="match status" value="1"/>
</dbReference>
<comment type="caution">
    <text evidence="11">Lacks conserved residue(s) required for the propagation of feature annotation.</text>
</comment>
<feature type="domain" description="C-type lectin" evidence="13">
    <location>
        <begin position="656"/>
        <end position="765"/>
    </location>
</feature>
<dbReference type="Pfam" id="PF24562">
    <property type="entry name" value="CysR_MRC2_N"/>
    <property type="match status" value="1"/>
</dbReference>
<dbReference type="SUPFAM" id="SSF56436">
    <property type="entry name" value="C-type lectin-like"/>
    <property type="match status" value="9"/>
</dbReference>
<dbReference type="CDD" id="cd00062">
    <property type="entry name" value="FN2"/>
    <property type="match status" value="1"/>
</dbReference>
<keyword evidence="8" id="KW-1015">Disulfide bond</keyword>
<keyword evidence="10" id="KW-0325">Glycoprotein</keyword>
<evidence type="ECO:0000256" key="8">
    <source>
        <dbReference type="ARBA" id="ARBA00023157"/>
    </source>
</evidence>
<dbReference type="PANTHER" id="PTHR22803">
    <property type="entry name" value="MANNOSE, PHOSPHOLIPASE, LECTIN RECEPTOR RELATED"/>
    <property type="match status" value="1"/>
</dbReference>
<dbReference type="Pfam" id="PF00059">
    <property type="entry name" value="Lectin_C"/>
    <property type="match status" value="8"/>
</dbReference>
<feature type="transmembrane region" description="Helical" evidence="12">
    <location>
        <begin position="1541"/>
        <end position="1563"/>
    </location>
</feature>
<feature type="domain" description="C-type lectin" evidence="13">
    <location>
        <begin position="1264"/>
        <end position="1367"/>
    </location>
</feature>
<dbReference type="InterPro" id="IPR013806">
    <property type="entry name" value="Kringle-like"/>
</dbReference>
<evidence type="ECO:0000256" key="11">
    <source>
        <dbReference type="PROSITE-ProRule" id="PRU00479"/>
    </source>
</evidence>
<evidence type="ECO:0000256" key="4">
    <source>
        <dbReference type="ARBA" id="ARBA00022729"/>
    </source>
</evidence>
<evidence type="ECO:0000256" key="7">
    <source>
        <dbReference type="ARBA" id="ARBA00023136"/>
    </source>
</evidence>
<evidence type="ECO:0000256" key="2">
    <source>
        <dbReference type="ARBA" id="ARBA00022583"/>
    </source>
</evidence>
<feature type="domain" description="C-type lectin" evidence="13">
    <location>
        <begin position="1407"/>
        <end position="1524"/>
    </location>
</feature>
<evidence type="ECO:0008006" key="17">
    <source>
        <dbReference type="Google" id="ProtNLM"/>
    </source>
</evidence>
<dbReference type="FunFam" id="3.10.100.10:FF:000036">
    <property type="entry name" value="Lymphocyte antigen 75"/>
    <property type="match status" value="1"/>
</dbReference>
<dbReference type="CDD" id="cd00037">
    <property type="entry name" value="CLECT"/>
    <property type="match status" value="9"/>
</dbReference>
<feature type="domain" description="C-type lectin" evidence="13">
    <location>
        <begin position="370"/>
        <end position="487"/>
    </location>
</feature>
<feature type="domain" description="C-type lectin" evidence="13">
    <location>
        <begin position="512"/>
        <end position="617"/>
    </location>
</feature>
<dbReference type="InterPro" id="IPR016187">
    <property type="entry name" value="CTDL_fold"/>
</dbReference>
<name>A0A401RV51_CHIPU</name>
<comment type="subcellular location">
    <subcellularLocation>
        <location evidence="1">Membrane</location>
        <topology evidence="1">Single-pass membrane protein</topology>
    </subcellularLocation>
</comment>
<keyword evidence="2" id="KW-0254">Endocytosis</keyword>
<keyword evidence="3 12" id="KW-0812">Transmembrane</keyword>
<evidence type="ECO:0000256" key="1">
    <source>
        <dbReference type="ARBA" id="ARBA00004167"/>
    </source>
</evidence>
<dbReference type="Gene3D" id="3.10.100.10">
    <property type="entry name" value="Mannose-Binding Protein A, subunit A"/>
    <property type="match status" value="9"/>
</dbReference>
<dbReference type="InterPro" id="IPR018378">
    <property type="entry name" value="C-type_lectin_CS"/>
</dbReference>
<comment type="caution">
    <text evidence="15">The sequence shown here is derived from an EMBL/GenBank/DDBJ whole genome shotgun (WGS) entry which is preliminary data.</text>
</comment>
<keyword evidence="4" id="KW-0732">Signal</keyword>
<organism evidence="15 16">
    <name type="scientific">Chiloscyllium punctatum</name>
    <name type="common">Brownbanded bambooshark</name>
    <name type="synonym">Hemiscyllium punctatum</name>
    <dbReference type="NCBI Taxonomy" id="137246"/>
    <lineage>
        <taxon>Eukaryota</taxon>
        <taxon>Metazoa</taxon>
        <taxon>Chordata</taxon>
        <taxon>Craniata</taxon>
        <taxon>Vertebrata</taxon>
        <taxon>Chondrichthyes</taxon>
        <taxon>Elasmobranchii</taxon>
        <taxon>Galeomorphii</taxon>
        <taxon>Galeoidea</taxon>
        <taxon>Orectolobiformes</taxon>
        <taxon>Hemiscylliidae</taxon>
        <taxon>Chiloscyllium</taxon>
    </lineage>
</organism>
<dbReference type="PROSITE" id="PS50231">
    <property type="entry name" value="RICIN_B_LECTIN"/>
    <property type="match status" value="1"/>
</dbReference>
<keyword evidence="5" id="KW-0677">Repeat</keyword>
<protein>
    <recommendedName>
        <fullName evidence="17">Lymphocyte antigen 75</fullName>
    </recommendedName>
</protein>
<evidence type="ECO:0000256" key="9">
    <source>
        <dbReference type="ARBA" id="ARBA00023170"/>
    </source>
</evidence>
<dbReference type="SMART" id="SM00059">
    <property type="entry name" value="FN2"/>
    <property type="match status" value="1"/>
</dbReference>
<dbReference type="PROSITE" id="PS51092">
    <property type="entry name" value="FN2_2"/>
    <property type="match status" value="1"/>
</dbReference>
<evidence type="ECO:0000313" key="16">
    <source>
        <dbReference type="Proteomes" id="UP000287033"/>
    </source>
</evidence>
<sequence>MKRWCSGRIHLYFLLIFEVFVAGWTIAASERAGNDIFAIQHQQFKECLQVNSSGFIMNKCNQQEEFQQWKWVSEHRLFNTGSKKCLGLDPYNKKQPLKMFECDAEITSMWWRCRGGTLYGSSSYKLTVKQDSPTVSIDATDAWKQRGGDNDVCEQPYHRIYTTDGTAYGKPCVFPFKYRRKWYYECTTENSDEEWCATTTTYDTDRKWGKCLKPDTECKTFWKKDSAEQTCYQFNFHSLLSWNEARLACQSQGGDLLSITDPKMQKYISEQPNIPKKLWIGLNQMNIAGGWQWSDGTPLVFVNWNDDILDLYHLEESSCATMNSDGHWKVSPCEAALPYACKKPLTQGRHESVDPWKYSSTECEAGWLAYNGFCYYMNRQDLKWDDADSSCKSNESHLISIHSLADVELVVSKLHEAYSYEIWTGLRSDQFPALFKWSDGSPVTFTYWDQAQPNIPYNTTEHCVSYGGKLGQWKISECDSKLSYVCKKQGRTLNKTDSSDVGCPQGENWRRHGSFCYTLDSTEVEFESKCHLSIQNRFEQEFINSLIATYTTENGKYFWTSFQDRNGTGEYTWFTKSKEKEPVTYTNWNAYQPASPGGCVVMATGKALGRWEAKNCNTFKAMSICKKSISNTTETEETPPKGSCPVGWQTNPDLQHCYKIFHHERVVRKRTWEESERFCESLGAHLPSFSHHDEMLYLHSLLRKTITDERWFWVGLNKRNPDSKGSWEWSDGRPVSLVTLPFDFKEDDYAVRDCGAFQTQKPLWHRFMMFDIRRKFDYHLMPFHCDIKLEWVCQIPKGIKLRRPPWYIPDGESIHGPTVVIDGNEYWFVNNTRLTYQEADLYCSRNESKLASITSRPAIKMIKTHLLKHFPSLLKWWVKAINYNMMNSPFFGPYYIYDRFHSFHNRYRDCWFITPYVRWIEHHEFVDCARPLPFICQKLNISSLEPWSPEANVSGTPCTGDWIPFGDNCYNFVKTDALPWEAGKRFCQSLGGNLLTITNSVEQEKQCAILLNDQGTPFIGNWDMAACDDKKSVAVCQKHRDGRHTTYSHWSKDDSVPVDNCVYMDIDGYWRTLSCDSVLEGAICHVQQKETVPERPDVETVKCPHKIEGPLWIPFRNNCYAFLLNAEMPGFFQESTVHSLCKKLDEQSDILTIRNEEENNFITEQLKIHSYLFKWVWLSVRYNGNHTIWYDGSYVKYSNWHSGRPNFQNTQTFPAVGLDMDGFWYHFAHPLLRVQLILQSVFICKIERDPDPSHFLPPHVKAEYGNHKYLLIQKKVNWYEALQQCQMSGYQLVSVYNESQHLFLKSLVKSDGFPLWIGLFSQDEGSTFEWSDGCNSEYKPWEYENLNANGSCVFMDTKGFWNRAACNSVVEGAICYVSQSRRTSTNQQENKSKFCPQKNGKSLWVTFRGHCYAFDMGLYNWSVFTMEETKTICSQLDPSADILSIKDREENDFVTNQIREEQGITGRVWLGISLGEKDKSLLWPDGSNLAYANWINNNLSVPTHDKCAVISSKNGTWILTSCSKSHSRLVCKAPMRSSHRAATLVITVIFILLLIGAVVWFSYKRNKWRWANPFGTVHYERSYNDPTDSDSTIMISELKEFHD</sequence>
<dbReference type="InterPro" id="IPR036943">
    <property type="entry name" value="FN_type2_sf"/>
</dbReference>
<feature type="transmembrane region" description="Helical" evidence="12">
    <location>
        <begin position="9"/>
        <end position="27"/>
    </location>
</feature>
<dbReference type="SMART" id="SM00458">
    <property type="entry name" value="RICIN"/>
    <property type="match status" value="1"/>
</dbReference>
<gene>
    <name evidence="15" type="ORF">chiPu_0000418</name>
</gene>
<evidence type="ECO:0000256" key="3">
    <source>
        <dbReference type="ARBA" id="ARBA00022692"/>
    </source>
</evidence>
<dbReference type="EMBL" id="BEZZ01000005">
    <property type="protein sequence ID" value="GCC22034.1"/>
    <property type="molecule type" value="Genomic_DNA"/>
</dbReference>
<feature type="domain" description="C-type lectin" evidence="13">
    <location>
        <begin position="1115"/>
        <end position="1224"/>
    </location>
</feature>
<keyword evidence="6 12" id="KW-1133">Transmembrane helix</keyword>
<dbReference type="SUPFAM" id="SSF50370">
    <property type="entry name" value="Ricin B-like lectins"/>
    <property type="match status" value="1"/>
</dbReference>
<dbReference type="Pfam" id="PF00040">
    <property type="entry name" value="fn2"/>
    <property type="match status" value="1"/>
</dbReference>
<accession>A0A401RV51</accession>
<evidence type="ECO:0000256" key="12">
    <source>
        <dbReference type="SAM" id="Phobius"/>
    </source>
</evidence>
<dbReference type="GO" id="GO:0006897">
    <property type="term" value="P:endocytosis"/>
    <property type="evidence" value="ECO:0007669"/>
    <property type="project" value="UniProtKB-KW"/>
</dbReference>
<proteinExistence type="predicted"/>
<keyword evidence="16" id="KW-1185">Reference proteome</keyword>
<dbReference type="SUPFAM" id="SSF57440">
    <property type="entry name" value="Kringle-like"/>
    <property type="match status" value="1"/>
</dbReference>
<feature type="domain" description="C-type lectin" evidence="13">
    <location>
        <begin position="965"/>
        <end position="1076"/>
    </location>
</feature>
<dbReference type="OMA" id="YHEIYTK"/>
<dbReference type="InterPro" id="IPR000562">
    <property type="entry name" value="FN_type2_dom"/>
</dbReference>
<dbReference type="InterPro" id="IPR016186">
    <property type="entry name" value="C-type_lectin-like/link_sf"/>
</dbReference>
<dbReference type="STRING" id="137246.A0A401RV51"/>
<dbReference type="SMART" id="SM00034">
    <property type="entry name" value="CLECT"/>
    <property type="match status" value="9"/>
</dbReference>
<dbReference type="InterPro" id="IPR000772">
    <property type="entry name" value="Ricin_B_lectin"/>
</dbReference>
<dbReference type="Gene3D" id="2.10.10.10">
    <property type="entry name" value="Fibronectin, type II, collagen-binding"/>
    <property type="match status" value="1"/>
</dbReference>
<dbReference type="Proteomes" id="UP000287033">
    <property type="component" value="Unassembled WGS sequence"/>
</dbReference>
<dbReference type="GO" id="GO:0016020">
    <property type="term" value="C:membrane"/>
    <property type="evidence" value="ECO:0007669"/>
    <property type="project" value="UniProtKB-SubCell"/>
</dbReference>
<dbReference type="PROSITE" id="PS50041">
    <property type="entry name" value="C_TYPE_LECTIN_2"/>
    <property type="match status" value="8"/>
</dbReference>
<keyword evidence="9" id="KW-0675">Receptor</keyword>
<evidence type="ECO:0000259" key="14">
    <source>
        <dbReference type="PROSITE" id="PS51092"/>
    </source>
</evidence>
<dbReference type="InterPro" id="IPR050111">
    <property type="entry name" value="C-type_lectin/snaclec_domain"/>
</dbReference>
<dbReference type="PRINTS" id="PR00013">
    <property type="entry name" value="FNTYPEII"/>
</dbReference>
<reference evidence="15 16" key="1">
    <citation type="journal article" date="2018" name="Nat. Ecol. Evol.">
        <title>Shark genomes provide insights into elasmobranch evolution and the origin of vertebrates.</title>
        <authorList>
            <person name="Hara Y"/>
            <person name="Yamaguchi K"/>
            <person name="Onimaru K"/>
            <person name="Kadota M"/>
            <person name="Koyanagi M"/>
            <person name="Keeley SD"/>
            <person name="Tatsumi K"/>
            <person name="Tanaka K"/>
            <person name="Motone F"/>
            <person name="Kageyama Y"/>
            <person name="Nozu R"/>
            <person name="Adachi N"/>
            <person name="Nishimura O"/>
            <person name="Nakagawa R"/>
            <person name="Tanegashima C"/>
            <person name="Kiyatake I"/>
            <person name="Matsumoto R"/>
            <person name="Murakumo K"/>
            <person name="Nishida K"/>
            <person name="Terakita A"/>
            <person name="Kuratani S"/>
            <person name="Sato K"/>
            <person name="Hyodo S Kuraku.S."/>
        </authorList>
    </citation>
    <scope>NUCLEOTIDE SEQUENCE [LARGE SCALE GENOMIC DNA]</scope>
</reference>
<evidence type="ECO:0000313" key="15">
    <source>
        <dbReference type="EMBL" id="GCC22034.1"/>
    </source>
</evidence>
<feature type="domain" description="Fibronectin type-II" evidence="14">
    <location>
        <begin position="167"/>
        <end position="213"/>
    </location>
</feature>
<feature type="domain" description="C-type lectin" evidence="13">
    <location>
        <begin position="227"/>
        <end position="342"/>
    </location>
</feature>
<evidence type="ECO:0000256" key="5">
    <source>
        <dbReference type="ARBA" id="ARBA00022737"/>
    </source>
</evidence>
<dbReference type="CDD" id="cd23411">
    <property type="entry name" value="beta-trefoil_Ricin_LY75"/>
    <property type="match status" value="1"/>
</dbReference>
<dbReference type="InterPro" id="IPR035992">
    <property type="entry name" value="Ricin_B-like_lectins"/>
</dbReference>
<dbReference type="OrthoDB" id="6153550at2759"/>
<evidence type="ECO:0000256" key="10">
    <source>
        <dbReference type="ARBA" id="ARBA00023180"/>
    </source>
</evidence>